<dbReference type="Proteomes" id="UP001501594">
    <property type="component" value="Unassembled WGS sequence"/>
</dbReference>
<organism evidence="1 2">
    <name type="scientific">Frondihabitans peucedani</name>
    <dbReference type="NCBI Taxonomy" id="598626"/>
    <lineage>
        <taxon>Bacteria</taxon>
        <taxon>Bacillati</taxon>
        <taxon>Actinomycetota</taxon>
        <taxon>Actinomycetes</taxon>
        <taxon>Micrococcales</taxon>
        <taxon>Microbacteriaceae</taxon>
        <taxon>Frondihabitans</taxon>
    </lineage>
</organism>
<keyword evidence="2" id="KW-1185">Reference proteome</keyword>
<dbReference type="EMBL" id="BAABAU010000004">
    <property type="protein sequence ID" value="GAA4267502.1"/>
    <property type="molecule type" value="Genomic_DNA"/>
</dbReference>
<sequence length="93" mass="9574">MCSQITSVARPLMMLFTHPGIDFTQDTNLAKVAFTAGSIFAKRPGTVLTAAMNARAAAAKMGFRASGTAVEEEAGAVDGGIVDEVVSSRSPVV</sequence>
<name>A0ABP8E5H6_9MICO</name>
<proteinExistence type="predicted"/>
<gene>
    <name evidence="1" type="ORF">GCM10022256_31140</name>
</gene>
<accession>A0ABP8E5H6</accession>
<evidence type="ECO:0000313" key="1">
    <source>
        <dbReference type="EMBL" id="GAA4267502.1"/>
    </source>
</evidence>
<reference evidence="2" key="1">
    <citation type="journal article" date="2019" name="Int. J. Syst. Evol. Microbiol.">
        <title>The Global Catalogue of Microorganisms (GCM) 10K type strain sequencing project: providing services to taxonomists for standard genome sequencing and annotation.</title>
        <authorList>
            <consortium name="The Broad Institute Genomics Platform"/>
            <consortium name="The Broad Institute Genome Sequencing Center for Infectious Disease"/>
            <person name="Wu L."/>
            <person name="Ma J."/>
        </authorList>
    </citation>
    <scope>NUCLEOTIDE SEQUENCE [LARGE SCALE GENOMIC DNA]</scope>
    <source>
        <strain evidence="2">JCM 17442</strain>
    </source>
</reference>
<evidence type="ECO:0000313" key="2">
    <source>
        <dbReference type="Proteomes" id="UP001501594"/>
    </source>
</evidence>
<protein>
    <submittedName>
        <fullName evidence="1">Uncharacterized protein</fullName>
    </submittedName>
</protein>
<comment type="caution">
    <text evidence="1">The sequence shown here is derived from an EMBL/GenBank/DDBJ whole genome shotgun (WGS) entry which is preliminary data.</text>
</comment>